<dbReference type="Proteomes" id="UP001634394">
    <property type="component" value="Unassembled WGS sequence"/>
</dbReference>
<keyword evidence="3" id="KW-1185">Reference proteome</keyword>
<evidence type="ECO:0000313" key="3">
    <source>
        <dbReference type="Proteomes" id="UP001634394"/>
    </source>
</evidence>
<dbReference type="InterPro" id="IPR036179">
    <property type="entry name" value="Ig-like_dom_sf"/>
</dbReference>
<proteinExistence type="predicted"/>
<dbReference type="SUPFAM" id="SSF48726">
    <property type="entry name" value="Immunoglobulin"/>
    <property type="match status" value="1"/>
</dbReference>
<feature type="non-terminal residue" evidence="2">
    <location>
        <position position="211"/>
    </location>
</feature>
<accession>A0ABD3XN37</accession>
<dbReference type="AlphaFoldDB" id="A0ABD3XN37"/>
<reference evidence="2 3" key="1">
    <citation type="submission" date="2024-11" db="EMBL/GenBank/DDBJ databases">
        <title>Chromosome-level genome assembly of the freshwater bivalve Anodonta woodiana.</title>
        <authorList>
            <person name="Chen X."/>
        </authorList>
    </citation>
    <scope>NUCLEOTIDE SEQUENCE [LARGE SCALE GENOMIC DNA]</scope>
    <source>
        <strain evidence="2">MN2024</strain>
        <tissue evidence="2">Gills</tissue>
    </source>
</reference>
<name>A0ABD3XN37_SINWO</name>
<gene>
    <name evidence="2" type="ORF">ACJMK2_027056</name>
</gene>
<feature type="signal peptide" evidence="1">
    <location>
        <begin position="1"/>
        <end position="21"/>
    </location>
</feature>
<sequence length="211" mass="23845">MYILSYMFIIWLTRYMKESQAVVVQDSSRNVCSGDSIQLFRNVTIDNIDMVVSLYIQASDKRILAMWTLNNATISDGYSTKIFLDKIGDMWIRNVSPSDEAQYILRTVKRKIAIEYNVTLRVQAAPTINCKPTITRVDDVLVASLNSNECGKPLVSVDWLDYPGIQNKGNEFMLPKTNKYGIYYACISGPAVKCAQTSKLSDYCSAYDGHD</sequence>
<organism evidence="2 3">
    <name type="scientific">Sinanodonta woodiana</name>
    <name type="common">Chinese pond mussel</name>
    <name type="synonym">Anodonta woodiana</name>
    <dbReference type="NCBI Taxonomy" id="1069815"/>
    <lineage>
        <taxon>Eukaryota</taxon>
        <taxon>Metazoa</taxon>
        <taxon>Spiralia</taxon>
        <taxon>Lophotrochozoa</taxon>
        <taxon>Mollusca</taxon>
        <taxon>Bivalvia</taxon>
        <taxon>Autobranchia</taxon>
        <taxon>Heteroconchia</taxon>
        <taxon>Palaeoheterodonta</taxon>
        <taxon>Unionida</taxon>
        <taxon>Unionoidea</taxon>
        <taxon>Unionidae</taxon>
        <taxon>Unioninae</taxon>
        <taxon>Sinanodonta</taxon>
    </lineage>
</organism>
<dbReference type="InterPro" id="IPR013783">
    <property type="entry name" value="Ig-like_fold"/>
</dbReference>
<keyword evidence="1" id="KW-0732">Signal</keyword>
<comment type="caution">
    <text evidence="2">The sequence shown here is derived from an EMBL/GenBank/DDBJ whole genome shotgun (WGS) entry which is preliminary data.</text>
</comment>
<evidence type="ECO:0000256" key="1">
    <source>
        <dbReference type="SAM" id="SignalP"/>
    </source>
</evidence>
<dbReference type="EMBL" id="JBJQND010000002">
    <property type="protein sequence ID" value="KAL3887100.1"/>
    <property type="molecule type" value="Genomic_DNA"/>
</dbReference>
<protein>
    <submittedName>
        <fullName evidence="2">Uncharacterized protein</fullName>
    </submittedName>
</protein>
<dbReference type="Gene3D" id="2.60.40.10">
    <property type="entry name" value="Immunoglobulins"/>
    <property type="match status" value="1"/>
</dbReference>
<feature type="chain" id="PRO_5044895901" evidence="1">
    <location>
        <begin position="22"/>
        <end position="211"/>
    </location>
</feature>
<evidence type="ECO:0000313" key="2">
    <source>
        <dbReference type="EMBL" id="KAL3887100.1"/>
    </source>
</evidence>